<proteinExistence type="predicted"/>
<gene>
    <name evidence="1" type="ORF">TOL_1699</name>
</gene>
<organism evidence="1 2">
    <name type="scientific">Thalassolituus oleivorans MIL-1</name>
    <dbReference type="NCBI Taxonomy" id="1298593"/>
    <lineage>
        <taxon>Bacteria</taxon>
        <taxon>Pseudomonadati</taxon>
        <taxon>Pseudomonadota</taxon>
        <taxon>Gammaproteobacteria</taxon>
        <taxon>Oceanospirillales</taxon>
        <taxon>Oceanospirillaceae</taxon>
        <taxon>Thalassolituus</taxon>
    </lineage>
</organism>
<reference evidence="1 2" key="1">
    <citation type="journal article" date="2013" name="Genome Announc.">
        <title>Genome Sequence of Thalassolituus oleivorans MIL-1 (DSM 14913T).</title>
        <authorList>
            <person name="Golyshin P.N."/>
            <person name="Werner J."/>
            <person name="Chernikova T.N."/>
            <person name="Tran H."/>
            <person name="Ferrer M."/>
            <person name="Yakimov M.M."/>
            <person name="Teeling H."/>
            <person name="Golyshina O.V."/>
        </authorList>
    </citation>
    <scope>NUCLEOTIDE SEQUENCE [LARGE SCALE GENOMIC DNA]</scope>
    <source>
        <strain evidence="1 2">MIL-1</strain>
    </source>
</reference>
<dbReference type="EMBL" id="HF680312">
    <property type="protein sequence ID" value="CCU72123.1"/>
    <property type="molecule type" value="Genomic_DNA"/>
</dbReference>
<evidence type="ECO:0000313" key="2">
    <source>
        <dbReference type="Proteomes" id="UP000011866"/>
    </source>
</evidence>
<sequence>MHSYSVLAAVRPSQINNDYVYLIPLIRSLPGPQSTIILNRPVLIWVKLLSVGLNHYVIGLSYVEIDLNLG</sequence>
<evidence type="ECO:0000313" key="1">
    <source>
        <dbReference type="EMBL" id="CCU72123.1"/>
    </source>
</evidence>
<dbReference type="AlphaFoldDB" id="M5DRJ4"/>
<dbReference type="KEGG" id="tol:TOL_1699"/>
<accession>M5DRJ4</accession>
<name>M5DRJ4_9GAMM</name>
<dbReference type="HOGENOM" id="CLU_2756483_0_0_6"/>
<keyword evidence="2" id="KW-1185">Reference proteome</keyword>
<dbReference type="Proteomes" id="UP000011866">
    <property type="component" value="Chromosome"/>
</dbReference>
<protein>
    <submittedName>
        <fullName evidence="1">Uncharacterized protein</fullName>
    </submittedName>
</protein>